<evidence type="ECO:0000256" key="10">
    <source>
        <dbReference type="SAM" id="Phobius"/>
    </source>
</evidence>
<evidence type="ECO:0000256" key="2">
    <source>
        <dbReference type="ARBA" id="ARBA00022729"/>
    </source>
</evidence>
<evidence type="ECO:0000256" key="8">
    <source>
        <dbReference type="PROSITE-ProRule" id="PRU01355"/>
    </source>
</evidence>
<evidence type="ECO:0000313" key="11">
    <source>
        <dbReference type="EMBL" id="CAG7731885.1"/>
    </source>
</evidence>
<comment type="caution">
    <text evidence="8">Lacks conserved residue(s) required for the propagation of feature annotation.</text>
</comment>
<comment type="caution">
    <text evidence="11">The sequence shown here is derived from an EMBL/GenBank/DDBJ whole genome shotgun (WGS) entry which is preliminary data.</text>
</comment>
<feature type="glycosylation site" description="N-linked (GlcNAc...) asparagine" evidence="7">
    <location>
        <position position="58"/>
    </location>
</feature>
<evidence type="ECO:0000256" key="9">
    <source>
        <dbReference type="SAM" id="MobiDB-lite"/>
    </source>
</evidence>
<evidence type="ECO:0000256" key="1">
    <source>
        <dbReference type="ARBA" id="ARBA00008139"/>
    </source>
</evidence>
<dbReference type="GO" id="GO:0006508">
    <property type="term" value="P:proteolysis"/>
    <property type="evidence" value="ECO:0007669"/>
    <property type="project" value="InterPro"/>
</dbReference>
<reference evidence="11" key="1">
    <citation type="submission" date="2021-06" db="EMBL/GenBank/DDBJ databases">
        <authorList>
            <person name="Hodson N. C."/>
            <person name="Mongue J. A."/>
            <person name="Jaron S. K."/>
        </authorList>
    </citation>
    <scope>NUCLEOTIDE SEQUENCE</scope>
</reference>
<feature type="compositionally biased region" description="Basic and acidic residues" evidence="9">
    <location>
        <begin position="216"/>
        <end position="232"/>
    </location>
</feature>
<protein>
    <recommendedName>
        <fullName evidence="13">Angiotensin-converting enzyme</fullName>
    </recommendedName>
</protein>
<dbReference type="AlphaFoldDB" id="A0A8J2P4V9"/>
<keyword evidence="10" id="KW-0812">Transmembrane</keyword>
<dbReference type="EMBL" id="CAJVCH010220923">
    <property type="protein sequence ID" value="CAG7731885.1"/>
    <property type="molecule type" value="Genomic_DNA"/>
</dbReference>
<organism evidence="11 12">
    <name type="scientific">Allacma fusca</name>
    <dbReference type="NCBI Taxonomy" id="39272"/>
    <lineage>
        <taxon>Eukaryota</taxon>
        <taxon>Metazoa</taxon>
        <taxon>Ecdysozoa</taxon>
        <taxon>Arthropoda</taxon>
        <taxon>Hexapoda</taxon>
        <taxon>Collembola</taxon>
        <taxon>Symphypleona</taxon>
        <taxon>Sminthuridae</taxon>
        <taxon>Allacma</taxon>
    </lineage>
</organism>
<evidence type="ECO:0000256" key="7">
    <source>
        <dbReference type="PIRSR" id="PIRSR601548-5"/>
    </source>
</evidence>
<dbReference type="PANTHER" id="PTHR10514">
    <property type="entry name" value="ANGIOTENSIN-CONVERTING ENZYME"/>
    <property type="match status" value="1"/>
</dbReference>
<proteinExistence type="inferred from homology"/>
<dbReference type="PANTHER" id="PTHR10514:SF27">
    <property type="entry name" value="ANGIOTENSIN-CONVERTING ENZYME"/>
    <property type="match status" value="1"/>
</dbReference>
<dbReference type="OrthoDB" id="10029630at2759"/>
<keyword evidence="2" id="KW-0732">Signal</keyword>
<dbReference type="Proteomes" id="UP000708208">
    <property type="component" value="Unassembled WGS sequence"/>
</dbReference>
<evidence type="ECO:0000256" key="6">
    <source>
        <dbReference type="PIRSR" id="PIRSR601548-4"/>
    </source>
</evidence>
<keyword evidence="10" id="KW-0472">Membrane</keyword>
<dbReference type="GO" id="GO:0008241">
    <property type="term" value="F:peptidyl-dipeptidase activity"/>
    <property type="evidence" value="ECO:0007669"/>
    <property type="project" value="InterPro"/>
</dbReference>
<evidence type="ECO:0000313" key="12">
    <source>
        <dbReference type="Proteomes" id="UP000708208"/>
    </source>
</evidence>
<feature type="disulfide bond" evidence="6">
    <location>
        <begin position="94"/>
        <end position="105"/>
    </location>
</feature>
<accession>A0A8J2P4V9</accession>
<evidence type="ECO:0000256" key="3">
    <source>
        <dbReference type="ARBA" id="ARBA00023157"/>
    </source>
</evidence>
<dbReference type="GO" id="GO:0008237">
    <property type="term" value="F:metallopeptidase activity"/>
    <property type="evidence" value="ECO:0007669"/>
    <property type="project" value="InterPro"/>
</dbReference>
<comment type="similarity">
    <text evidence="1 8">Belongs to the peptidase M2 family.</text>
</comment>
<keyword evidence="4 7" id="KW-0325">Glycoprotein</keyword>
<dbReference type="InterPro" id="IPR001548">
    <property type="entry name" value="Peptidase_M2"/>
</dbReference>
<feature type="transmembrane region" description="Helical" evidence="10">
    <location>
        <begin position="241"/>
        <end position="263"/>
    </location>
</feature>
<evidence type="ECO:0000256" key="4">
    <source>
        <dbReference type="ARBA" id="ARBA00023180"/>
    </source>
</evidence>
<gene>
    <name evidence="11" type="ORF">AFUS01_LOCUS20442</name>
</gene>
<evidence type="ECO:0000256" key="5">
    <source>
        <dbReference type="PIRSR" id="PIRSR601548-2"/>
    </source>
</evidence>
<feature type="region of interest" description="Disordered" evidence="9">
    <location>
        <begin position="187"/>
        <end position="237"/>
    </location>
</feature>
<keyword evidence="3 6" id="KW-1015">Disulfide bond</keyword>
<feature type="compositionally biased region" description="Low complexity" evidence="9">
    <location>
        <begin position="203"/>
        <end position="215"/>
    </location>
</feature>
<feature type="non-terminal residue" evidence="11">
    <location>
        <position position="270"/>
    </location>
</feature>
<dbReference type="Pfam" id="PF01401">
    <property type="entry name" value="Peptidase_M2"/>
    <property type="match status" value="1"/>
</dbReference>
<keyword evidence="12" id="KW-1185">Reference proteome</keyword>
<keyword evidence="10" id="KW-1133">Transmembrane helix</keyword>
<dbReference type="PROSITE" id="PS52011">
    <property type="entry name" value="PEPTIDASE_M2"/>
    <property type="match status" value="1"/>
</dbReference>
<sequence length="270" mass="30249">NYQMQMSLEKVAFLPFGYMIDNYRWKIFDGTISDDKLTREWVDMRARYQGIVPAVKRNETDFDPGAKYHVPASTPYIRYFVSFILQFQLHQKFCEMAGNQAVYNCNIGPSAQNPTDAGEALQKLLAAGGSKNWQDLLQEVTGSSKLEAGPIINYFQKLTEFLEEQRKQYNYPTTFNIGNIEDYLGDETLVPPATTEPPPTTEPVPITDPGTGATDPGRDTTDDTTDDSKPSPDEEDENDTVILVIGIVLGVAVVALLGAYFFFKKCRKAK</sequence>
<dbReference type="GO" id="GO:0016020">
    <property type="term" value="C:membrane"/>
    <property type="evidence" value="ECO:0007669"/>
    <property type="project" value="InterPro"/>
</dbReference>
<evidence type="ECO:0008006" key="13">
    <source>
        <dbReference type="Google" id="ProtNLM"/>
    </source>
</evidence>
<feature type="binding site" evidence="5">
    <location>
        <position position="78"/>
    </location>
    <ligand>
        <name>chloride</name>
        <dbReference type="ChEBI" id="CHEBI:17996"/>
        <label>1</label>
    </ligand>
</feature>
<name>A0A8J2P4V9_9HEXA</name>